<dbReference type="InterPro" id="IPR016181">
    <property type="entry name" value="Acyl_CoA_acyltransferase"/>
</dbReference>
<gene>
    <name evidence="2" type="ORF">GEV26_01110</name>
</gene>
<reference evidence="2 3" key="1">
    <citation type="submission" date="2019-11" db="EMBL/GenBank/DDBJ databases">
        <authorList>
            <person name="Li J."/>
        </authorList>
    </citation>
    <scope>NUCLEOTIDE SEQUENCE [LARGE SCALE GENOMIC DNA]</scope>
    <source>
        <strain evidence="2 3">MF47</strain>
    </source>
</reference>
<evidence type="ECO:0000313" key="3">
    <source>
        <dbReference type="Proteomes" id="UP000392064"/>
    </source>
</evidence>
<keyword evidence="3" id="KW-1185">Reference proteome</keyword>
<dbReference type="GO" id="GO:0016747">
    <property type="term" value="F:acyltransferase activity, transferring groups other than amino-acyl groups"/>
    <property type="evidence" value="ECO:0007669"/>
    <property type="project" value="InterPro"/>
</dbReference>
<sequence length="354" mass="37907">MTYEVDEIAMPTSLDGPGGPQFLEYAAVSNAVENHALGTDVLSMAPAEMLAEYRDNPHRVRRHLVVREDRRIVARAMVTLRPHLPGNGAHLMVDVLPAHRGRGIGATLLEAAERIAVDAGAPVLKVGVAHSAASGGDRIASPTGFGDVAAHDDGVRFLTSHGYALEQITRISLLELGSAPRLEAPAPPDHRVVTWTGPTPDAWIADLAVLRTRMSTDAPSGALVELEDPWDAARIREHDERMAGSGRTALTAAVEHIPSGSLAGFSELVHSAAGPVAVQEDTLVLREHRGHRLGLLVKLAAADLLRRHAPDTQAIVTWNAEENRPMLDVNEAMGFSPIGYEGVWQRRALPGDGE</sequence>
<dbReference type="RefSeq" id="WP_153651364.1">
    <property type="nucleotide sequence ID" value="NZ_CP045737.1"/>
</dbReference>
<dbReference type="Proteomes" id="UP000392064">
    <property type="component" value="Chromosome"/>
</dbReference>
<protein>
    <submittedName>
        <fullName evidence="2">GNAT family N-acetyltransferase</fullName>
    </submittedName>
</protein>
<dbReference type="Gene3D" id="3.40.630.30">
    <property type="match status" value="1"/>
</dbReference>
<dbReference type="EMBL" id="CP045737">
    <property type="protein sequence ID" value="QGG40091.1"/>
    <property type="molecule type" value="Genomic_DNA"/>
</dbReference>
<dbReference type="SUPFAM" id="SSF55729">
    <property type="entry name" value="Acyl-CoA N-acyltransferases (Nat)"/>
    <property type="match status" value="2"/>
</dbReference>
<name>A0A5Q2MEK5_9ACTN</name>
<feature type="domain" description="N-acetyltransferase" evidence="1">
    <location>
        <begin position="20"/>
        <end position="187"/>
    </location>
</feature>
<keyword evidence="2" id="KW-0808">Transferase</keyword>
<proteinExistence type="predicted"/>
<accession>A0A5Q2MEK5</accession>
<dbReference type="PROSITE" id="PS51186">
    <property type="entry name" value="GNAT"/>
    <property type="match status" value="1"/>
</dbReference>
<evidence type="ECO:0000259" key="1">
    <source>
        <dbReference type="PROSITE" id="PS51186"/>
    </source>
</evidence>
<organism evidence="2 3">
    <name type="scientific">Aeromicrobium yanjiei</name>
    <dbReference type="NCBI Taxonomy" id="2662028"/>
    <lineage>
        <taxon>Bacteria</taxon>
        <taxon>Bacillati</taxon>
        <taxon>Actinomycetota</taxon>
        <taxon>Actinomycetes</taxon>
        <taxon>Propionibacteriales</taxon>
        <taxon>Nocardioidaceae</taxon>
        <taxon>Aeromicrobium</taxon>
    </lineage>
</organism>
<dbReference type="InterPro" id="IPR000182">
    <property type="entry name" value="GNAT_dom"/>
</dbReference>
<evidence type="ECO:0000313" key="2">
    <source>
        <dbReference type="EMBL" id="QGG40091.1"/>
    </source>
</evidence>
<dbReference type="KEGG" id="aef:GEV26_01110"/>
<dbReference type="Pfam" id="PF00583">
    <property type="entry name" value="Acetyltransf_1"/>
    <property type="match status" value="1"/>
</dbReference>
<dbReference type="AlphaFoldDB" id="A0A5Q2MEK5"/>
<dbReference type="CDD" id="cd04301">
    <property type="entry name" value="NAT_SF"/>
    <property type="match status" value="1"/>
</dbReference>